<accession>A0A223KNK7</accession>
<evidence type="ECO:0000256" key="1">
    <source>
        <dbReference type="SAM" id="Coils"/>
    </source>
</evidence>
<evidence type="ECO:0000313" key="2">
    <source>
        <dbReference type="EMBL" id="AST90986.1"/>
    </source>
</evidence>
<feature type="coiled-coil region" evidence="1">
    <location>
        <begin position="255"/>
        <end position="282"/>
    </location>
</feature>
<dbReference type="EMBL" id="CP018866">
    <property type="protein sequence ID" value="AST90986.1"/>
    <property type="molecule type" value="Genomic_DNA"/>
</dbReference>
<reference evidence="2 3" key="1">
    <citation type="submission" date="2016-12" db="EMBL/GenBank/DDBJ databases">
        <title>The whole genome sequencing and assembly of Bacillus cohnii DSM 6307T strain.</title>
        <authorList>
            <person name="Lee Y.-J."/>
            <person name="Yi H."/>
            <person name="Bahn Y.-S."/>
            <person name="Kim J.F."/>
            <person name="Lee D.-W."/>
        </authorList>
    </citation>
    <scope>NUCLEOTIDE SEQUENCE [LARGE SCALE GENOMIC DNA]</scope>
    <source>
        <strain evidence="2 3">DSM 6307</strain>
    </source>
</reference>
<evidence type="ECO:0000313" key="3">
    <source>
        <dbReference type="Proteomes" id="UP000215224"/>
    </source>
</evidence>
<organism evidence="2 3">
    <name type="scientific">Sutcliffiella cohnii</name>
    <dbReference type="NCBI Taxonomy" id="33932"/>
    <lineage>
        <taxon>Bacteria</taxon>
        <taxon>Bacillati</taxon>
        <taxon>Bacillota</taxon>
        <taxon>Bacilli</taxon>
        <taxon>Bacillales</taxon>
        <taxon>Bacillaceae</taxon>
        <taxon>Sutcliffiella</taxon>
    </lineage>
</organism>
<dbReference type="RefSeq" id="WP_094366088.1">
    <property type="nucleotide sequence ID" value="NZ_CP018866.1"/>
</dbReference>
<name>A0A223KNK7_9BACI</name>
<dbReference type="Proteomes" id="UP000215224">
    <property type="component" value="Chromosome"/>
</dbReference>
<keyword evidence="3" id="KW-1185">Reference proteome</keyword>
<protein>
    <submittedName>
        <fullName evidence="2">Uncharacterized protein</fullName>
    </submittedName>
</protein>
<dbReference type="AlphaFoldDB" id="A0A223KNK7"/>
<dbReference type="KEGG" id="bcoh:BC6307_06675"/>
<keyword evidence="1" id="KW-0175">Coiled coil</keyword>
<sequence length="286" mass="33452">MKYKPFFIFITFILLISAVGNIIKNTKKEYPEIKEQFIDYLTNSHDLVISNGYVYKSSRSTNGVEEGDFIGVFYDERDPSFMIQLSIDQQNNSIRDTFDSKTFWIRQEIFEVMNKYRKDNEFNGYLDFSPEGIRGPSLTSVTYGSINPTINYSVISEEIDIEKELEADFHIAKEVNEIIKKHYDMELNRVGVTYFERSGFDFESYLEQYKKNNGEGIYGSSITSYGHLNKPHVYGVKNVSAPIRVFEYGVSIFEKADYHLRLDNLEQFKDEANRNYNEQYKKADSN</sequence>
<proteinExistence type="predicted"/>
<gene>
    <name evidence="2" type="ORF">BC6307_06675</name>
</gene>